<name>A0A2Z2KTW1_9BACL</name>
<dbReference type="OrthoDB" id="2662048at2"/>
<protein>
    <submittedName>
        <fullName evidence="1">Uncharacterized protein</fullName>
    </submittedName>
</protein>
<keyword evidence="2" id="KW-1185">Reference proteome</keyword>
<gene>
    <name evidence="1" type="ORF">B9T62_34515</name>
</gene>
<dbReference type="AlphaFoldDB" id="A0A2Z2KTW1"/>
<reference evidence="1 2" key="1">
    <citation type="submission" date="2017-06" db="EMBL/GenBank/DDBJ databases">
        <title>Complete genome sequence of Paenibacillus donghaensis KCTC 13049T isolated from East Sea sediment, South Korea.</title>
        <authorList>
            <person name="Jung B.K."/>
            <person name="Hong S.-J."/>
            <person name="Shin J.-H."/>
        </authorList>
    </citation>
    <scope>NUCLEOTIDE SEQUENCE [LARGE SCALE GENOMIC DNA]</scope>
    <source>
        <strain evidence="1 2">KCTC 13049</strain>
    </source>
</reference>
<evidence type="ECO:0000313" key="2">
    <source>
        <dbReference type="Proteomes" id="UP000249890"/>
    </source>
</evidence>
<sequence length="79" mass="9218">MKQGFCSSSESKPCVVCNKQTANYRTYEQANIVIQIPLCDNVYENKYCWRSVDVKKLARQQLIDLKREILKQSEEGDNQ</sequence>
<evidence type="ECO:0000313" key="1">
    <source>
        <dbReference type="EMBL" id="ASA25402.1"/>
    </source>
</evidence>
<accession>A0A2Z2KTW1</accession>
<dbReference type="RefSeq" id="WP_087919367.1">
    <property type="nucleotide sequence ID" value="NZ_CP021780.1"/>
</dbReference>
<organism evidence="1 2">
    <name type="scientific">Paenibacillus donghaensis</name>
    <dbReference type="NCBI Taxonomy" id="414771"/>
    <lineage>
        <taxon>Bacteria</taxon>
        <taxon>Bacillati</taxon>
        <taxon>Bacillota</taxon>
        <taxon>Bacilli</taxon>
        <taxon>Bacillales</taxon>
        <taxon>Paenibacillaceae</taxon>
        <taxon>Paenibacillus</taxon>
    </lineage>
</organism>
<dbReference type="Proteomes" id="UP000249890">
    <property type="component" value="Chromosome"/>
</dbReference>
<proteinExistence type="predicted"/>
<dbReference type="KEGG" id="pdh:B9T62_34515"/>
<dbReference type="EMBL" id="CP021780">
    <property type="protein sequence ID" value="ASA25402.1"/>
    <property type="molecule type" value="Genomic_DNA"/>
</dbReference>